<dbReference type="EMBL" id="AP026708">
    <property type="protein sequence ID" value="BDQ33384.1"/>
    <property type="molecule type" value="Genomic_DNA"/>
</dbReference>
<keyword evidence="1" id="KW-0408">Iron</keyword>
<keyword evidence="1" id="KW-0411">Iron-sulfur</keyword>
<dbReference type="Pfam" id="PF09719">
    <property type="entry name" value="C_GCAxxG_C_C"/>
    <property type="match status" value="1"/>
</dbReference>
<dbReference type="PROSITE" id="PS51318">
    <property type="entry name" value="TAT"/>
    <property type="match status" value="1"/>
</dbReference>
<evidence type="ECO:0000313" key="2">
    <source>
        <dbReference type="EMBL" id="BDQ33384.1"/>
    </source>
</evidence>
<accession>A0ABM8APQ6</accession>
<keyword evidence="3" id="KW-1185">Reference proteome</keyword>
<keyword evidence="1" id="KW-0479">Metal-binding</keyword>
<dbReference type="InterPro" id="IPR036280">
    <property type="entry name" value="Multihaem_cyt_sf"/>
</dbReference>
<protein>
    <submittedName>
        <fullName evidence="2">Tat pathway signal protein</fullName>
    </submittedName>
</protein>
<sequence>MNEQHEGLTRRQVLTGVGGLAAGLAIGGLGVPSAMASAGQDAIWPMPYVKLDPEEVRKLGHRGYYEGECCRGAFSAIVGSLQRKVGAPFTGIPINIMAYGTAGVAGWCTLCGALNGACAAISLVSENYKAIANELLQWYVQAPFPSEKANALAVNHQYLVDKYKSDKALPSSVPGSPLCHINVSRWCKEHGYASGSSERSERCARISGDVAAYAVELLNMDMDGKFTAMHKPSAEVEGCRVCHRKGKDFEAGNWTRGKMECGDCHDEATVKLVGPDHP</sequence>
<dbReference type="InterPro" id="IPR006311">
    <property type="entry name" value="TAT_signal"/>
</dbReference>
<evidence type="ECO:0000313" key="3">
    <source>
        <dbReference type="Proteomes" id="UP001061361"/>
    </source>
</evidence>
<proteinExistence type="predicted"/>
<reference evidence="2" key="1">
    <citation type="submission" date="2022-08" db="EMBL/GenBank/DDBJ databases">
        <title>Genome Sequence of the sulphate-reducing bacterium, Pseudodesulfovibrio portus JCM14722.</title>
        <authorList>
            <person name="Kondo R."/>
            <person name="Kataoka T."/>
        </authorList>
    </citation>
    <scope>NUCLEOTIDE SEQUENCE</scope>
    <source>
        <strain evidence="2">JCM 14722</strain>
    </source>
</reference>
<dbReference type="Proteomes" id="UP001061361">
    <property type="component" value="Chromosome"/>
</dbReference>
<name>A0ABM8APQ6_9BACT</name>
<dbReference type="SUPFAM" id="SSF48695">
    <property type="entry name" value="Multiheme cytochromes"/>
    <property type="match status" value="1"/>
</dbReference>
<organism evidence="2 3">
    <name type="scientific">Pseudodesulfovibrio portus</name>
    <dbReference type="NCBI Taxonomy" id="231439"/>
    <lineage>
        <taxon>Bacteria</taxon>
        <taxon>Pseudomonadati</taxon>
        <taxon>Thermodesulfobacteriota</taxon>
        <taxon>Desulfovibrionia</taxon>
        <taxon>Desulfovibrionales</taxon>
        <taxon>Desulfovibrionaceae</taxon>
    </lineage>
</organism>
<dbReference type="RefSeq" id="WP_264983438.1">
    <property type="nucleotide sequence ID" value="NZ_AP026708.1"/>
</dbReference>
<evidence type="ECO:0000256" key="1">
    <source>
        <dbReference type="ARBA" id="ARBA00023014"/>
    </source>
</evidence>
<dbReference type="InterPro" id="IPR010181">
    <property type="entry name" value="CGCAxxGCC_motif"/>
</dbReference>
<gene>
    <name evidence="2" type="ORF">JCM14722_09260</name>
</gene>